<feature type="transmembrane region" description="Helical" evidence="1">
    <location>
        <begin position="96"/>
        <end position="116"/>
    </location>
</feature>
<sequence>MIIFLIAMGFGVGFILFIKYVRNNRKKAIFEELEDLSISTGESIRDSIRNTKLREEKNAIFKKFSDQTGKPQNLLKEKYYRTEYCLTPYGEERNGLIIILSSIILTYIGAFFYVVIEIPHYLGGKWFDDYLLLWPGLGLFVIGIVLFMIGSYSLETGWRECSMNKLCKKRFNFLFLIFILIQFIIMLYTLFIVENLFGPWGGYLYPWFAILLTLYSRSRVLRVIRKSSTIPSAPTQSISSFTNHQLSLQPSHPQDISQTPFRPIKRTQPNINKSKGLIPKSAYEETFTQASLFCPHCGEKNLRTNKKPKTCYQGQTQGHKGFILSKSEALKLFKANPDNKNVVHPFLGANQWLGDKKSLFDRYIIDFDKKELYQAQNYSKPFELIKNKVLPTRKSNYEKEQKRNASLLAKIPNARPNKHHEGFFKRWWLLSYAREDLMKILSKIPRYIIVSRVTRRPIFDFISNKIHPNDSLVIFPFSDDYTFGVLQSSLHWEWFKERCSTLRMDFRYTSTTVYETFPFPQWGLLHGIELDKITPEKTKLVKELAKCAKEFRDLKNKIRINNKLSLRDLYRGLELPGDHPLKKSQEKLDEAVWKVYYYGLPKSMQIEDPLEFLLGLNLLTYEKEKEGHQIVGPGLPSFCNEDKV</sequence>
<feature type="transmembrane region" description="Helical" evidence="1">
    <location>
        <begin position="131"/>
        <end position="150"/>
    </location>
</feature>
<protein>
    <recommendedName>
        <fullName evidence="2">MmeI-like target recognition domain-containing protein</fullName>
    </recommendedName>
</protein>
<feature type="domain" description="MmeI-like target recognition" evidence="2">
    <location>
        <begin position="460"/>
        <end position="521"/>
    </location>
</feature>
<accession>A0A0F9KWZ5</accession>
<organism evidence="3">
    <name type="scientific">marine sediment metagenome</name>
    <dbReference type="NCBI Taxonomy" id="412755"/>
    <lineage>
        <taxon>unclassified sequences</taxon>
        <taxon>metagenomes</taxon>
        <taxon>ecological metagenomes</taxon>
    </lineage>
</organism>
<feature type="transmembrane region" description="Helical" evidence="1">
    <location>
        <begin position="197"/>
        <end position="216"/>
    </location>
</feature>
<keyword evidence="1" id="KW-0472">Membrane</keyword>
<keyword evidence="1" id="KW-1133">Transmembrane helix</keyword>
<evidence type="ECO:0000256" key="1">
    <source>
        <dbReference type="SAM" id="Phobius"/>
    </source>
</evidence>
<dbReference type="InterPro" id="IPR046820">
    <property type="entry name" value="MmeI_TRD"/>
</dbReference>
<gene>
    <name evidence="3" type="ORF">LCGC14_1351410</name>
</gene>
<feature type="non-terminal residue" evidence="3">
    <location>
        <position position="644"/>
    </location>
</feature>
<name>A0A0F9KWZ5_9ZZZZ</name>
<comment type="caution">
    <text evidence="3">The sequence shown here is derived from an EMBL/GenBank/DDBJ whole genome shotgun (WGS) entry which is preliminary data.</text>
</comment>
<feature type="transmembrane region" description="Helical" evidence="1">
    <location>
        <begin position="6"/>
        <end position="22"/>
    </location>
</feature>
<evidence type="ECO:0000259" key="2">
    <source>
        <dbReference type="Pfam" id="PF20466"/>
    </source>
</evidence>
<reference evidence="3" key="1">
    <citation type="journal article" date="2015" name="Nature">
        <title>Complex archaea that bridge the gap between prokaryotes and eukaryotes.</title>
        <authorList>
            <person name="Spang A."/>
            <person name="Saw J.H."/>
            <person name="Jorgensen S.L."/>
            <person name="Zaremba-Niedzwiedzka K."/>
            <person name="Martijn J."/>
            <person name="Lind A.E."/>
            <person name="van Eijk R."/>
            <person name="Schleper C."/>
            <person name="Guy L."/>
            <person name="Ettema T.J."/>
        </authorList>
    </citation>
    <scope>NUCLEOTIDE SEQUENCE</scope>
</reference>
<dbReference type="AlphaFoldDB" id="A0A0F9KWZ5"/>
<feature type="transmembrane region" description="Helical" evidence="1">
    <location>
        <begin position="171"/>
        <end position="191"/>
    </location>
</feature>
<proteinExistence type="predicted"/>
<dbReference type="EMBL" id="LAZR01008354">
    <property type="protein sequence ID" value="KKM79291.1"/>
    <property type="molecule type" value="Genomic_DNA"/>
</dbReference>
<evidence type="ECO:0000313" key="3">
    <source>
        <dbReference type="EMBL" id="KKM79291.1"/>
    </source>
</evidence>
<dbReference type="Pfam" id="PF20466">
    <property type="entry name" value="MmeI_TRD"/>
    <property type="match status" value="1"/>
</dbReference>
<keyword evidence="1" id="KW-0812">Transmembrane</keyword>